<dbReference type="Proteomes" id="UP000479710">
    <property type="component" value="Unassembled WGS sequence"/>
</dbReference>
<evidence type="ECO:0000313" key="3">
    <source>
        <dbReference type="Proteomes" id="UP000479710"/>
    </source>
</evidence>
<comment type="caution">
    <text evidence="2">The sequence shown here is derived from an EMBL/GenBank/DDBJ whole genome shotgun (WGS) entry which is preliminary data.</text>
</comment>
<gene>
    <name evidence="2" type="ORF">E2562_027680</name>
</gene>
<dbReference type="EMBL" id="SPHZ02000003">
    <property type="protein sequence ID" value="KAF0926867.1"/>
    <property type="molecule type" value="Genomic_DNA"/>
</dbReference>
<reference evidence="2 3" key="1">
    <citation type="submission" date="2019-11" db="EMBL/GenBank/DDBJ databases">
        <title>Whole genome sequence of Oryza granulata.</title>
        <authorList>
            <person name="Li W."/>
        </authorList>
    </citation>
    <scope>NUCLEOTIDE SEQUENCE [LARGE SCALE GENOMIC DNA]</scope>
    <source>
        <strain evidence="3">cv. Menghai</strain>
        <tissue evidence="2">Leaf</tissue>
    </source>
</reference>
<sequence>MSCCLPPLTVAWGPPQRLVTVAQPPPGSRLTRRLSPNPAAFPLPHRTAAYSSPHLSSSTAPSSGQAPMARLGGTGSGHPGGTEWQRRRAGDVEVVVETVPLLERMTEAALGRG</sequence>
<name>A0A6G1EQH3_9ORYZ</name>
<keyword evidence="3" id="KW-1185">Reference proteome</keyword>
<dbReference type="AlphaFoldDB" id="A0A6G1EQH3"/>
<proteinExistence type="predicted"/>
<organism evidence="2 3">
    <name type="scientific">Oryza meyeriana var. granulata</name>
    <dbReference type="NCBI Taxonomy" id="110450"/>
    <lineage>
        <taxon>Eukaryota</taxon>
        <taxon>Viridiplantae</taxon>
        <taxon>Streptophyta</taxon>
        <taxon>Embryophyta</taxon>
        <taxon>Tracheophyta</taxon>
        <taxon>Spermatophyta</taxon>
        <taxon>Magnoliopsida</taxon>
        <taxon>Liliopsida</taxon>
        <taxon>Poales</taxon>
        <taxon>Poaceae</taxon>
        <taxon>BOP clade</taxon>
        <taxon>Oryzoideae</taxon>
        <taxon>Oryzeae</taxon>
        <taxon>Oryzinae</taxon>
        <taxon>Oryza</taxon>
        <taxon>Oryza meyeriana</taxon>
    </lineage>
</organism>
<evidence type="ECO:0000313" key="2">
    <source>
        <dbReference type="EMBL" id="KAF0926867.1"/>
    </source>
</evidence>
<accession>A0A6G1EQH3</accession>
<protein>
    <submittedName>
        <fullName evidence="2">Uncharacterized protein</fullName>
    </submittedName>
</protein>
<feature type="compositionally biased region" description="Low complexity" evidence="1">
    <location>
        <begin position="47"/>
        <end position="63"/>
    </location>
</feature>
<evidence type="ECO:0000256" key="1">
    <source>
        <dbReference type="SAM" id="MobiDB-lite"/>
    </source>
</evidence>
<feature type="region of interest" description="Disordered" evidence="1">
    <location>
        <begin position="22"/>
        <end position="90"/>
    </location>
</feature>